<protein>
    <submittedName>
        <fullName evidence="1">Uncharacterized protein</fullName>
    </submittedName>
</protein>
<proteinExistence type="predicted"/>
<dbReference type="EMBL" id="CP104311">
    <property type="protein sequence ID" value="WWF02136.1"/>
    <property type="molecule type" value="Genomic_DNA"/>
</dbReference>
<evidence type="ECO:0000313" key="1">
    <source>
        <dbReference type="EMBL" id="WWF02136.1"/>
    </source>
</evidence>
<dbReference type="RefSeq" id="WP_277458328.1">
    <property type="nucleotide sequence ID" value="NZ_CP104311.1"/>
</dbReference>
<name>A0ABZ2F4S5_METCP</name>
<dbReference type="Proteomes" id="UP001359308">
    <property type="component" value="Chromosome"/>
</dbReference>
<sequence>MTDSDDTASINRAVQIRHDPANGSVFYQGPTMTHNAVRKDNPEVEDISLHAIKKPPDSIRYFITVNDRYRGHWRGAIQAADTEGKVFPAAFLQQSVNCEFHCEFDDTIEIELTEEYLVGHINSGIIMHLYGPGGSASAPFTVTPAYIKGFLSTIDKPFQSSNIGVHAGPIRKQ</sequence>
<accession>A0ABZ2F4S5</accession>
<reference evidence="1 2" key="1">
    <citation type="submission" date="2022-09" db="EMBL/GenBank/DDBJ databases">
        <authorList>
            <person name="Giprobiosintez L."/>
        </authorList>
    </citation>
    <scope>NUCLEOTIDE SEQUENCE [LARGE SCALE GENOMIC DNA]</scope>
    <source>
        <strain evidence="2">VKPM-B-12549 (GBS-15)</strain>
    </source>
</reference>
<gene>
    <name evidence="1" type="ORF">N4J17_00475</name>
</gene>
<organism evidence="1 2">
    <name type="scientific">Methylococcus capsulatus</name>
    <dbReference type="NCBI Taxonomy" id="414"/>
    <lineage>
        <taxon>Bacteria</taxon>
        <taxon>Pseudomonadati</taxon>
        <taxon>Pseudomonadota</taxon>
        <taxon>Gammaproteobacteria</taxon>
        <taxon>Methylococcales</taxon>
        <taxon>Methylococcaceae</taxon>
        <taxon>Methylococcus</taxon>
    </lineage>
</organism>
<keyword evidence="2" id="KW-1185">Reference proteome</keyword>
<evidence type="ECO:0000313" key="2">
    <source>
        <dbReference type="Proteomes" id="UP001359308"/>
    </source>
</evidence>